<accession>A0ABN0C4I8</accession>
<reference evidence="1" key="1">
    <citation type="submission" date="2010-08" db="EMBL/GenBank/DDBJ databases">
        <authorList>
            <person name="Weinstock G."/>
            <person name="Sodergren E."/>
            <person name="Clifton S."/>
            <person name="Fulton L."/>
            <person name="Fulton B."/>
            <person name="Courtney L."/>
            <person name="Fronick C."/>
            <person name="Harrison M."/>
            <person name="Strong C."/>
            <person name="Farmer C."/>
            <person name="Delahaunty K."/>
            <person name="Markovic C."/>
            <person name="Hall O."/>
            <person name="Minx P."/>
            <person name="Tomlinson C."/>
            <person name="Mitreva M."/>
            <person name="Hou S."/>
            <person name="Chen J."/>
            <person name="Wollam A."/>
            <person name="Pepin K.H."/>
            <person name="Johnson M."/>
            <person name="Bhonagiri V."/>
            <person name="Zhang X."/>
            <person name="Suruliraj S."/>
            <person name="Warren W."/>
            <person name="Chinwalla A."/>
            <person name="Mardis E.R."/>
            <person name="Wilson R.K."/>
        </authorList>
    </citation>
    <scope>NUCLEOTIDE SEQUENCE [LARGE SCALE GENOMIC DNA]</scope>
    <source>
        <strain evidence="1">HL044PA1</strain>
    </source>
</reference>
<organism evidence="1 2">
    <name type="scientific">Cutibacterium modestum HL044PA1</name>
    <dbReference type="NCBI Taxonomy" id="765109"/>
    <lineage>
        <taxon>Bacteria</taxon>
        <taxon>Bacillati</taxon>
        <taxon>Actinomycetota</taxon>
        <taxon>Actinomycetes</taxon>
        <taxon>Propionibacteriales</taxon>
        <taxon>Propionibacteriaceae</taxon>
        <taxon>Cutibacterium</taxon>
        <taxon>Cutibacterium modestum</taxon>
    </lineage>
</organism>
<dbReference type="Proteomes" id="UP000003179">
    <property type="component" value="Unassembled WGS sequence"/>
</dbReference>
<gene>
    <name evidence="1" type="ORF">HMPREF9607_01755</name>
</gene>
<sequence>MSKDQYGTPPQRTCALPLKTDGAPVKLLQKSLSTVHHVVAALSWETVEVHWRTSGEVA</sequence>
<evidence type="ECO:0000313" key="1">
    <source>
        <dbReference type="EMBL" id="EFS92126.1"/>
    </source>
</evidence>
<protein>
    <submittedName>
        <fullName evidence="1">Uncharacterized protein</fullName>
    </submittedName>
</protein>
<name>A0ABN0C4I8_9ACTN</name>
<dbReference type="EMBL" id="ADZU01000028">
    <property type="protein sequence ID" value="EFS92126.1"/>
    <property type="molecule type" value="Genomic_DNA"/>
</dbReference>
<comment type="caution">
    <text evidence="1">The sequence shown here is derived from an EMBL/GenBank/DDBJ whole genome shotgun (WGS) entry which is preliminary data.</text>
</comment>
<proteinExistence type="predicted"/>
<evidence type="ECO:0000313" key="2">
    <source>
        <dbReference type="Proteomes" id="UP000003179"/>
    </source>
</evidence>
<keyword evidence="2" id="KW-1185">Reference proteome</keyword>